<evidence type="ECO:0000256" key="8">
    <source>
        <dbReference type="ARBA" id="ARBA00023163"/>
    </source>
</evidence>
<dbReference type="Gene3D" id="2.130.10.10">
    <property type="entry name" value="YVTN repeat-like/Quinoprotein amine dehydrogenase"/>
    <property type="match status" value="2"/>
</dbReference>
<dbReference type="InterPro" id="IPR031120">
    <property type="entry name" value="HIR1-like"/>
</dbReference>
<dbReference type="GO" id="GO:0000785">
    <property type="term" value="C:chromatin"/>
    <property type="evidence" value="ECO:0007669"/>
    <property type="project" value="TreeGrafter"/>
</dbReference>
<evidence type="ECO:0000256" key="7">
    <source>
        <dbReference type="ARBA" id="ARBA00023015"/>
    </source>
</evidence>
<dbReference type="GO" id="GO:0005634">
    <property type="term" value="C:nucleus"/>
    <property type="evidence" value="ECO:0007669"/>
    <property type="project" value="UniProtKB-SubCell"/>
</dbReference>
<feature type="repeat" description="WD" evidence="10">
    <location>
        <begin position="97"/>
        <end position="138"/>
    </location>
</feature>
<dbReference type="PROSITE" id="PS50082">
    <property type="entry name" value="WD_REPEATS_2"/>
    <property type="match status" value="3"/>
</dbReference>
<feature type="repeat" description="WD" evidence="10">
    <location>
        <begin position="139"/>
        <end position="180"/>
    </location>
</feature>
<dbReference type="GO" id="GO:0000417">
    <property type="term" value="C:HIR complex"/>
    <property type="evidence" value="ECO:0007669"/>
    <property type="project" value="TreeGrafter"/>
</dbReference>
<dbReference type="GO" id="GO:0006351">
    <property type="term" value="P:DNA-templated transcription"/>
    <property type="evidence" value="ECO:0007669"/>
    <property type="project" value="InterPro"/>
</dbReference>
<keyword evidence="16" id="KW-1185">Reference proteome</keyword>
<dbReference type="PANTHER" id="PTHR13831:SF0">
    <property type="entry name" value="PROTEIN HIRA"/>
    <property type="match status" value="1"/>
</dbReference>
<protein>
    <recommendedName>
        <fullName evidence="11">Protein HIR</fullName>
    </recommendedName>
</protein>
<dbReference type="SUPFAM" id="SSF50978">
    <property type="entry name" value="WD40 repeat-like"/>
    <property type="match status" value="1"/>
</dbReference>
<keyword evidence="3 11" id="KW-0678">Repressor</keyword>
<dbReference type="OrthoDB" id="1741719at2759"/>
<keyword evidence="7 11" id="KW-0805">Transcription regulation</keyword>
<evidence type="ECO:0000313" key="15">
    <source>
        <dbReference type="EMBL" id="KAH3685512.1"/>
    </source>
</evidence>
<dbReference type="InterPro" id="IPR011494">
    <property type="entry name" value="HIRA-like_C"/>
</dbReference>
<dbReference type="AlphaFoldDB" id="A0A9P8Q9H5"/>
<keyword evidence="4 10" id="KW-0853">WD repeat</keyword>
<evidence type="ECO:0000256" key="3">
    <source>
        <dbReference type="ARBA" id="ARBA00022491"/>
    </source>
</evidence>
<dbReference type="GO" id="GO:0031491">
    <property type="term" value="F:nucleosome binding"/>
    <property type="evidence" value="ECO:0007669"/>
    <property type="project" value="TreeGrafter"/>
</dbReference>
<dbReference type="Pfam" id="PF09453">
    <property type="entry name" value="HIRA_B"/>
    <property type="match status" value="1"/>
</dbReference>
<name>A0A9P8Q9H5_WICPI</name>
<organism evidence="15 16">
    <name type="scientific">Wickerhamomyces pijperi</name>
    <name type="common">Yeast</name>
    <name type="synonym">Pichia pijperi</name>
    <dbReference type="NCBI Taxonomy" id="599730"/>
    <lineage>
        <taxon>Eukaryota</taxon>
        <taxon>Fungi</taxon>
        <taxon>Dikarya</taxon>
        <taxon>Ascomycota</taxon>
        <taxon>Saccharomycotina</taxon>
        <taxon>Saccharomycetes</taxon>
        <taxon>Phaffomycetales</taxon>
        <taxon>Wickerhamomycetaceae</taxon>
        <taxon>Wickerhamomyces</taxon>
    </lineage>
</organism>
<dbReference type="InterPro" id="IPR019015">
    <property type="entry name" value="HIRA_B_motif"/>
</dbReference>
<evidence type="ECO:0000259" key="13">
    <source>
        <dbReference type="Pfam" id="PF07569"/>
    </source>
</evidence>
<dbReference type="PROSITE" id="PS50294">
    <property type="entry name" value="WD_REPEATS_REGION"/>
    <property type="match status" value="3"/>
</dbReference>
<sequence>MYILKLPWLNHTEENRKNEVYTLSVSPDGERLASGGLDGKVRIWSIPELLKFKDSKLPRNEFCKPLCAMTRHTGAVTVVKFSPDEQNLEHWSVTKRVVAHDNDIQDIAWAPDSSILVSVGLDRSIIIWNGNTFERIKRFDVHQSTVKGVVFDPANKYFATSSDDRSVRVFRYHKGSELSFSIEKTILKPFKRSPLTTYFRRLSWSPDGQFIAAPNATNGPVTSVAIINRGSWVSDISLIGHDSPCEVAAFSPVLYEIQKDGETTLSTVLATAGHDRSLVIWNNMLAKPVAVFEEIHYKAITDLCWGPLGKVLFISSLDGTISVIEFEDKELGVPVSSAKNDELLNKYGVDKDSMVFPESSNQLLLEDKAKEYLKTQSERHLDALMRLEQPRSGDSPKQPPAPKVNSPRTVNSPKTRLPLQPQDAKLNKVVIKNGKKRVAPTLISTSSHTSKNTLDKFSNITVTTKKQKLDPKKSQLSSSAYDLPRQGILTAVHGYHVKKTTIEEEEDEDSNDEIQEFLIEDLDDEDLVYKMKDARPNHSNILRLQPSYSPTRLLTKLLRNGQTQSQTLEILNYENVDDDEPTTIRCYENGEIVFEQFTNDQCIAITGVWGKYWVIATNNGSLLVYSPQGRLLYPKIELGFNVDFFKAQGDILLVLTEDYMIHTYDLCKFKKLNKKVSLANIVNAGCNITGFKKVSISYQILDIEIKNDSIVVYLPNNEVYVFDSDLQVWVKVLDGYYKDYYQNYNDLWVDKVLTLKQKSAPKHNKDEVIVIDDDHDGEDEIQQVNVEEEQESEEAAMNEYVKKLNFAESYETVLDRYFKVNNDENGKVLQELKASPLYKISRED</sequence>
<dbReference type="GO" id="GO:0006338">
    <property type="term" value="P:chromatin remodeling"/>
    <property type="evidence" value="ECO:0007669"/>
    <property type="project" value="InterPro"/>
</dbReference>
<feature type="repeat" description="WD" evidence="10">
    <location>
        <begin position="13"/>
        <end position="46"/>
    </location>
</feature>
<keyword evidence="8 11" id="KW-0804">Transcription</keyword>
<feature type="region of interest" description="Disordered" evidence="12">
    <location>
        <begin position="389"/>
        <end position="420"/>
    </location>
</feature>
<evidence type="ECO:0000256" key="11">
    <source>
        <dbReference type="RuleBase" id="RU364014"/>
    </source>
</evidence>
<keyword evidence="9 11" id="KW-0539">Nucleus</keyword>
<evidence type="ECO:0000259" key="14">
    <source>
        <dbReference type="Pfam" id="PF24105"/>
    </source>
</evidence>
<dbReference type="Pfam" id="PF07569">
    <property type="entry name" value="Hira"/>
    <property type="match status" value="1"/>
</dbReference>
<dbReference type="Pfam" id="PF24105">
    <property type="entry name" value="Beta-prop_CAF1B_HIR1"/>
    <property type="match status" value="1"/>
</dbReference>
<comment type="subcellular location">
    <subcellularLocation>
        <location evidence="1 11">Nucleus</location>
    </subcellularLocation>
</comment>
<dbReference type="PANTHER" id="PTHR13831">
    <property type="entry name" value="MEMBER OF THE HIR1 FAMILY OF WD-REPEAT PROTEINS"/>
    <property type="match status" value="1"/>
</dbReference>
<dbReference type="EMBL" id="JAEUBG010001950">
    <property type="protein sequence ID" value="KAH3685512.1"/>
    <property type="molecule type" value="Genomic_DNA"/>
</dbReference>
<dbReference type="SMART" id="SM00320">
    <property type="entry name" value="WD40"/>
    <property type="match status" value="5"/>
</dbReference>
<dbReference type="Pfam" id="PF00400">
    <property type="entry name" value="WD40"/>
    <property type="match status" value="1"/>
</dbReference>
<dbReference type="InterPro" id="IPR036322">
    <property type="entry name" value="WD40_repeat_dom_sf"/>
</dbReference>
<comment type="function">
    <text evidence="11">Required for replication-independent chromatin assembly and for the periodic repression of histone gene transcription during the cell cycle.</text>
</comment>
<keyword evidence="5 11" id="KW-0677">Repeat</keyword>
<evidence type="ECO:0000256" key="1">
    <source>
        <dbReference type="ARBA" id="ARBA00004123"/>
    </source>
</evidence>
<dbReference type="Proteomes" id="UP000774326">
    <property type="component" value="Unassembled WGS sequence"/>
</dbReference>
<evidence type="ECO:0000256" key="9">
    <source>
        <dbReference type="ARBA" id="ARBA00023242"/>
    </source>
</evidence>
<gene>
    <name evidence="15" type="ORF">WICPIJ_003516</name>
</gene>
<dbReference type="InterPro" id="IPR055410">
    <property type="entry name" value="Beta-prop_CAF1B_HIR1"/>
</dbReference>
<evidence type="ECO:0000313" key="16">
    <source>
        <dbReference type="Proteomes" id="UP000774326"/>
    </source>
</evidence>
<reference evidence="15" key="2">
    <citation type="submission" date="2021-01" db="EMBL/GenBank/DDBJ databases">
        <authorList>
            <person name="Schikora-Tamarit M.A."/>
        </authorList>
    </citation>
    <scope>NUCLEOTIDE SEQUENCE</scope>
    <source>
        <strain evidence="15">CBS2887</strain>
    </source>
</reference>
<feature type="domain" description="CAF1B/HIR1 beta-propeller" evidence="14">
    <location>
        <begin position="85"/>
        <end position="331"/>
    </location>
</feature>
<proteinExistence type="inferred from homology"/>
<dbReference type="InterPro" id="IPR001680">
    <property type="entry name" value="WD40_rpt"/>
</dbReference>
<feature type="domain" description="Protein HIRA-like C-terminal" evidence="13">
    <location>
        <begin position="629"/>
        <end position="739"/>
    </location>
</feature>
<dbReference type="GO" id="GO:0006355">
    <property type="term" value="P:regulation of DNA-templated transcription"/>
    <property type="evidence" value="ECO:0007669"/>
    <property type="project" value="InterPro"/>
</dbReference>
<reference evidence="15" key="1">
    <citation type="journal article" date="2021" name="Open Biol.">
        <title>Shared evolutionary footprints suggest mitochondrial oxidative damage underlies multiple complex I losses in fungi.</title>
        <authorList>
            <person name="Schikora-Tamarit M.A."/>
            <person name="Marcet-Houben M."/>
            <person name="Nosek J."/>
            <person name="Gabaldon T."/>
        </authorList>
    </citation>
    <scope>NUCLEOTIDE SEQUENCE</scope>
    <source>
        <strain evidence="15">CBS2887</strain>
    </source>
</reference>
<evidence type="ECO:0000256" key="2">
    <source>
        <dbReference type="ARBA" id="ARBA00007306"/>
    </source>
</evidence>
<comment type="similarity">
    <text evidence="2 11">Belongs to the WD repeat HIR1 family.</text>
</comment>
<evidence type="ECO:0000256" key="4">
    <source>
        <dbReference type="ARBA" id="ARBA00022574"/>
    </source>
</evidence>
<dbReference type="SUPFAM" id="SSF63829">
    <property type="entry name" value="Calcium-dependent phosphotriesterase"/>
    <property type="match status" value="1"/>
</dbReference>
<evidence type="ECO:0000256" key="6">
    <source>
        <dbReference type="ARBA" id="ARBA00022853"/>
    </source>
</evidence>
<evidence type="ECO:0000256" key="5">
    <source>
        <dbReference type="ARBA" id="ARBA00022737"/>
    </source>
</evidence>
<evidence type="ECO:0000256" key="10">
    <source>
        <dbReference type="PROSITE-ProRule" id="PRU00221"/>
    </source>
</evidence>
<dbReference type="InterPro" id="IPR015943">
    <property type="entry name" value="WD40/YVTN_repeat-like_dom_sf"/>
</dbReference>
<accession>A0A9P8Q9H5</accession>
<dbReference type="CDD" id="cd00200">
    <property type="entry name" value="WD40"/>
    <property type="match status" value="1"/>
</dbReference>
<evidence type="ECO:0000256" key="12">
    <source>
        <dbReference type="SAM" id="MobiDB-lite"/>
    </source>
</evidence>
<keyword evidence="6 11" id="KW-0156">Chromatin regulator</keyword>
<comment type="caution">
    <text evidence="15">The sequence shown here is derived from an EMBL/GenBank/DDBJ whole genome shotgun (WGS) entry which is preliminary data.</text>
</comment>